<organism evidence="4 5">
    <name type="scientific">Legionella brunensis</name>
    <dbReference type="NCBI Taxonomy" id="29422"/>
    <lineage>
        <taxon>Bacteria</taxon>
        <taxon>Pseudomonadati</taxon>
        <taxon>Pseudomonadota</taxon>
        <taxon>Gammaproteobacteria</taxon>
        <taxon>Legionellales</taxon>
        <taxon>Legionellaceae</taxon>
        <taxon>Legionella</taxon>
    </lineage>
</organism>
<dbReference type="AlphaFoldDB" id="A0A0W0SNJ6"/>
<gene>
    <name evidence="4" type="ORF">Lbru_1185</name>
</gene>
<evidence type="ECO:0000313" key="5">
    <source>
        <dbReference type="Proteomes" id="UP000054742"/>
    </source>
</evidence>
<protein>
    <recommendedName>
        <fullName evidence="2">Protein CbrA</fullName>
    </recommendedName>
</protein>
<dbReference type="Proteomes" id="UP000054742">
    <property type="component" value="Unassembled WGS sequence"/>
</dbReference>
<dbReference type="PANTHER" id="PTHR42685:SF22">
    <property type="entry name" value="CONDITIONED MEDIUM FACTOR RECEPTOR 1"/>
    <property type="match status" value="1"/>
</dbReference>
<feature type="domain" description="FAD-binding" evidence="3">
    <location>
        <begin position="5"/>
        <end position="210"/>
    </location>
</feature>
<dbReference type="GO" id="GO:0071949">
    <property type="term" value="F:FAD binding"/>
    <property type="evidence" value="ECO:0007669"/>
    <property type="project" value="InterPro"/>
</dbReference>
<dbReference type="InterPro" id="IPR036188">
    <property type="entry name" value="FAD/NAD-bd_sf"/>
</dbReference>
<comment type="similarity">
    <text evidence="1">Belongs to the CbrA family.</text>
</comment>
<dbReference type="InterPro" id="IPR050407">
    <property type="entry name" value="Geranylgeranyl_reductase"/>
</dbReference>
<proteinExistence type="inferred from homology"/>
<dbReference type="PATRIC" id="fig|29422.6.peg.1253"/>
<accession>A0A0W0SNJ6</accession>
<keyword evidence="5" id="KW-1185">Reference proteome</keyword>
<evidence type="ECO:0000313" key="4">
    <source>
        <dbReference type="EMBL" id="KTC84970.1"/>
    </source>
</evidence>
<dbReference type="RefSeq" id="WP_420795313.1">
    <property type="nucleotide sequence ID" value="NZ_CAAAHU010000006.1"/>
</dbReference>
<comment type="caution">
    <text evidence="4">The sequence shown here is derived from an EMBL/GenBank/DDBJ whole genome shotgun (WGS) entry which is preliminary data.</text>
</comment>
<evidence type="ECO:0000256" key="2">
    <source>
        <dbReference type="ARBA" id="ARBA00040363"/>
    </source>
</evidence>
<sequence length="395" mass="43351">MMDYDVDAIVIGGGPAGATTALLLARSGWRVALIEKKNFPRAKVCGEFISATSLPLMGELGIMDFYQKNAGPEVSRVGWFGAEKMLMAAMPSVDKSMSKWGRALGREHLDTALLQEAKQAGVLVWQPWTVRHLMDKETHFICTMAAKEETAVIKARVAVMAQGSWERPFIQRLDIMHKNSDLLAFKTHFRASELDSDLMTLISFPGGYGGLVHSDANRVTLSCCIRRDVLQKVRLQNPGLQAGDAVLNYIMLTCAGARQVLASAQRDESWLSVGPIRPGIRKCYENGIFYVGNIAGEAHPIIAEGISMAMQSGWLLASSLVKQPSLSRNDLASVGYEYTKKWRKQFANRIHAAAFFAQITTRPKGMAVLLPIVERFPGLLTLGANLSGKAKELLP</sequence>
<dbReference type="PRINTS" id="PR00420">
    <property type="entry name" value="RNGMNOXGNASE"/>
</dbReference>
<reference evidence="4 5" key="1">
    <citation type="submission" date="2015-11" db="EMBL/GenBank/DDBJ databases">
        <title>Genomic analysis of 38 Legionella species identifies large and diverse effector repertoires.</title>
        <authorList>
            <person name="Burstein D."/>
            <person name="Amaro F."/>
            <person name="Zusman T."/>
            <person name="Lifshitz Z."/>
            <person name="Cohen O."/>
            <person name="Gilbert J.A."/>
            <person name="Pupko T."/>
            <person name="Shuman H.A."/>
            <person name="Segal G."/>
        </authorList>
    </citation>
    <scope>NUCLEOTIDE SEQUENCE [LARGE SCALE GENOMIC DNA]</scope>
    <source>
        <strain evidence="4 5">ATCC 43878</strain>
    </source>
</reference>
<dbReference type="STRING" id="29422.Lbru_1185"/>
<name>A0A0W0SNJ6_9GAMM</name>
<evidence type="ECO:0000256" key="1">
    <source>
        <dbReference type="ARBA" id="ARBA00038079"/>
    </source>
</evidence>
<dbReference type="PANTHER" id="PTHR42685">
    <property type="entry name" value="GERANYLGERANYL DIPHOSPHATE REDUCTASE"/>
    <property type="match status" value="1"/>
</dbReference>
<dbReference type="Gene3D" id="3.50.50.60">
    <property type="entry name" value="FAD/NAD(P)-binding domain"/>
    <property type="match status" value="1"/>
</dbReference>
<dbReference type="EMBL" id="LNXV01000008">
    <property type="protein sequence ID" value="KTC84970.1"/>
    <property type="molecule type" value="Genomic_DNA"/>
</dbReference>
<evidence type="ECO:0000259" key="3">
    <source>
        <dbReference type="Pfam" id="PF01494"/>
    </source>
</evidence>
<dbReference type="Pfam" id="PF01494">
    <property type="entry name" value="FAD_binding_3"/>
    <property type="match status" value="1"/>
</dbReference>
<dbReference type="SUPFAM" id="SSF51905">
    <property type="entry name" value="FAD/NAD(P)-binding domain"/>
    <property type="match status" value="1"/>
</dbReference>
<dbReference type="InterPro" id="IPR002938">
    <property type="entry name" value="FAD-bd"/>
</dbReference>